<dbReference type="GO" id="GO:0006364">
    <property type="term" value="P:rRNA processing"/>
    <property type="evidence" value="ECO:0007669"/>
    <property type="project" value="TreeGrafter"/>
</dbReference>
<accession>A0A840A896</accession>
<evidence type="ECO:0000256" key="4">
    <source>
        <dbReference type="ARBA" id="ARBA00022759"/>
    </source>
</evidence>
<dbReference type="GO" id="GO:0005737">
    <property type="term" value="C:cytoplasm"/>
    <property type="evidence" value="ECO:0007669"/>
    <property type="project" value="TreeGrafter"/>
</dbReference>
<dbReference type="GO" id="GO:0046872">
    <property type="term" value="F:metal ion binding"/>
    <property type="evidence" value="ECO:0007669"/>
    <property type="project" value="UniProtKB-KW"/>
</dbReference>
<keyword evidence="10" id="KW-1185">Reference proteome</keyword>
<proteinExistence type="predicted"/>
<dbReference type="GO" id="GO:0016787">
    <property type="term" value="F:hydrolase activity"/>
    <property type="evidence" value="ECO:0007669"/>
    <property type="project" value="UniProtKB-KW"/>
</dbReference>
<keyword evidence="4" id="KW-0255">Endonuclease</keyword>
<dbReference type="Pfam" id="PF10150">
    <property type="entry name" value="RNase_E_G"/>
    <property type="match status" value="1"/>
</dbReference>
<dbReference type="GO" id="GO:0003723">
    <property type="term" value="F:RNA binding"/>
    <property type="evidence" value="ECO:0007669"/>
    <property type="project" value="UniProtKB-KW"/>
</dbReference>
<gene>
    <name evidence="9" type="ORF">GGQ61_004421</name>
</gene>
<keyword evidence="3" id="KW-0479">Metal-binding</keyword>
<feature type="domain" description="RNA-binding protein AU-1/Ribonuclease E/G" evidence="8">
    <location>
        <begin position="143"/>
        <end position="257"/>
    </location>
</feature>
<dbReference type="InterPro" id="IPR019307">
    <property type="entry name" value="RNA-bd_AU-1/RNase_E/G"/>
</dbReference>
<evidence type="ECO:0000256" key="6">
    <source>
        <dbReference type="ARBA" id="ARBA00022842"/>
    </source>
</evidence>
<dbReference type="RefSeq" id="WP_183777165.1">
    <property type="nucleotide sequence ID" value="NZ_JACIDK010000017.1"/>
</dbReference>
<keyword evidence="7" id="KW-0694">RNA-binding</keyword>
<dbReference type="PANTHER" id="PTHR30001:SF1">
    <property type="entry name" value="RIBONUCLEASE E_G-LIKE PROTEIN, CHLOROPLASTIC"/>
    <property type="match status" value="1"/>
</dbReference>
<dbReference type="PANTHER" id="PTHR30001">
    <property type="entry name" value="RIBONUCLEASE"/>
    <property type="match status" value="1"/>
</dbReference>
<dbReference type="AlphaFoldDB" id="A0A840A896"/>
<dbReference type="InterPro" id="IPR004659">
    <property type="entry name" value="RNase_E/G"/>
</dbReference>
<evidence type="ECO:0000256" key="3">
    <source>
        <dbReference type="ARBA" id="ARBA00022723"/>
    </source>
</evidence>
<comment type="cofactor">
    <cofactor evidence="1">
        <name>Mg(2+)</name>
        <dbReference type="ChEBI" id="CHEBI:18420"/>
    </cofactor>
</comment>
<sequence length="345" mass="36216">MSERTLFLDRGIGESRGVVLLDGAPERLLIVRDGDDARTRLGARHVARVRKVEPAFASAFVDLGGVEAMLSFKPDARPVEGASLEVEIRSEPRDGKLATVRVLGPAQGAPKLLAAAPELAEQLAAFARDAEIVEGRDARLVADEAQDEALAVVHKLPGGGDIAIEPTRALVAIDVDIGERKGNDVKRVTRAANYAALAQGARLLRLKGLGGIVVFDLVGRGHDGNALLTAARAAFGPDNPGVAIGPVGRFGTMEMTIPRRTAALTDILCDASGALSDLTLALRLIRSIETEGASQPGARLEAHCHPAIAKAAAPYVERLAGKIGARFAIKPQDGLARARFDVRAA</sequence>
<protein>
    <submittedName>
        <fullName evidence="9">Ribonuclease G/E</fullName>
    </submittedName>
</protein>
<dbReference type="GO" id="GO:0004519">
    <property type="term" value="F:endonuclease activity"/>
    <property type="evidence" value="ECO:0007669"/>
    <property type="project" value="UniProtKB-KW"/>
</dbReference>
<evidence type="ECO:0000313" key="9">
    <source>
        <dbReference type="EMBL" id="MBB3893671.1"/>
    </source>
</evidence>
<reference evidence="9 10" key="1">
    <citation type="submission" date="2020-08" db="EMBL/GenBank/DDBJ databases">
        <title>Genomic Encyclopedia of Type Strains, Phase IV (KMG-IV): sequencing the most valuable type-strain genomes for metagenomic binning, comparative biology and taxonomic classification.</title>
        <authorList>
            <person name="Goeker M."/>
        </authorList>
    </citation>
    <scope>NUCLEOTIDE SEQUENCE [LARGE SCALE GENOMIC DNA]</scope>
    <source>
        <strain evidence="9 10">DSM 21793</strain>
    </source>
</reference>
<dbReference type="GO" id="GO:0004540">
    <property type="term" value="F:RNA nuclease activity"/>
    <property type="evidence" value="ECO:0007669"/>
    <property type="project" value="InterPro"/>
</dbReference>
<dbReference type="EMBL" id="JACIDK010000017">
    <property type="protein sequence ID" value="MBB3893671.1"/>
    <property type="molecule type" value="Genomic_DNA"/>
</dbReference>
<evidence type="ECO:0000256" key="5">
    <source>
        <dbReference type="ARBA" id="ARBA00022801"/>
    </source>
</evidence>
<evidence type="ECO:0000256" key="7">
    <source>
        <dbReference type="ARBA" id="ARBA00022884"/>
    </source>
</evidence>
<evidence type="ECO:0000256" key="2">
    <source>
        <dbReference type="ARBA" id="ARBA00022722"/>
    </source>
</evidence>
<evidence type="ECO:0000259" key="8">
    <source>
        <dbReference type="Pfam" id="PF10150"/>
    </source>
</evidence>
<evidence type="ECO:0000313" key="10">
    <source>
        <dbReference type="Proteomes" id="UP000530564"/>
    </source>
</evidence>
<organism evidence="9 10">
    <name type="scientific">Phenylobacterium haematophilum</name>
    <dbReference type="NCBI Taxonomy" id="98513"/>
    <lineage>
        <taxon>Bacteria</taxon>
        <taxon>Pseudomonadati</taxon>
        <taxon>Pseudomonadota</taxon>
        <taxon>Alphaproteobacteria</taxon>
        <taxon>Caulobacterales</taxon>
        <taxon>Caulobacteraceae</taxon>
        <taxon>Phenylobacterium</taxon>
    </lineage>
</organism>
<comment type="caution">
    <text evidence="9">The sequence shown here is derived from an EMBL/GenBank/DDBJ whole genome shotgun (WGS) entry which is preliminary data.</text>
</comment>
<dbReference type="Proteomes" id="UP000530564">
    <property type="component" value="Unassembled WGS sequence"/>
</dbReference>
<name>A0A840A896_9CAUL</name>
<keyword evidence="6" id="KW-0460">Magnesium</keyword>
<keyword evidence="2" id="KW-0540">Nuclease</keyword>
<keyword evidence="5" id="KW-0378">Hydrolase</keyword>
<evidence type="ECO:0000256" key="1">
    <source>
        <dbReference type="ARBA" id="ARBA00001946"/>
    </source>
</evidence>